<feature type="non-terminal residue" evidence="2">
    <location>
        <position position="39"/>
    </location>
</feature>
<gene>
    <name evidence="2" type="ORF">AVDCRST_MAG64-2780</name>
</gene>
<reference evidence="2" key="1">
    <citation type="submission" date="2020-02" db="EMBL/GenBank/DDBJ databases">
        <authorList>
            <person name="Meier V. D."/>
        </authorList>
    </citation>
    <scope>NUCLEOTIDE SEQUENCE</scope>
    <source>
        <strain evidence="2">AVDCRST_MAG64</strain>
    </source>
</reference>
<protein>
    <submittedName>
        <fullName evidence="2">Uncharacterized protein</fullName>
    </submittedName>
</protein>
<organism evidence="2">
    <name type="scientific">uncultured Phycisphaerae bacterium</name>
    <dbReference type="NCBI Taxonomy" id="904963"/>
    <lineage>
        <taxon>Bacteria</taxon>
        <taxon>Pseudomonadati</taxon>
        <taxon>Planctomycetota</taxon>
        <taxon>Phycisphaerae</taxon>
        <taxon>environmental samples</taxon>
    </lineage>
</organism>
<evidence type="ECO:0000256" key="1">
    <source>
        <dbReference type="SAM" id="MobiDB-lite"/>
    </source>
</evidence>
<dbReference type="EMBL" id="CADCUQ010000628">
    <property type="protein sequence ID" value="CAA9419433.1"/>
    <property type="molecule type" value="Genomic_DNA"/>
</dbReference>
<proteinExistence type="predicted"/>
<feature type="non-terminal residue" evidence="2">
    <location>
        <position position="1"/>
    </location>
</feature>
<sequence>ERPSTPGPDEDVRPRRVPQTRDGPVSDTGFQPVRAALEV</sequence>
<name>A0A6J4PTK1_9BACT</name>
<accession>A0A6J4PTK1</accession>
<dbReference type="AlphaFoldDB" id="A0A6J4PTK1"/>
<feature type="region of interest" description="Disordered" evidence="1">
    <location>
        <begin position="1"/>
        <end position="39"/>
    </location>
</feature>
<evidence type="ECO:0000313" key="2">
    <source>
        <dbReference type="EMBL" id="CAA9419433.1"/>
    </source>
</evidence>